<dbReference type="EMBL" id="CP003985">
    <property type="protein sequence ID" value="AGF78514.1"/>
    <property type="molecule type" value="Genomic_DNA"/>
</dbReference>
<evidence type="ECO:0000313" key="4">
    <source>
        <dbReference type="Proteomes" id="UP000011721"/>
    </source>
</evidence>
<dbReference type="InterPro" id="IPR001173">
    <property type="entry name" value="Glyco_trans_2-like"/>
</dbReference>
<organism evidence="3 4">
    <name type="scientific">Desulfocapsa sulfexigens (strain DSM 10523 / SB164P1)</name>
    <dbReference type="NCBI Taxonomy" id="1167006"/>
    <lineage>
        <taxon>Bacteria</taxon>
        <taxon>Pseudomonadati</taxon>
        <taxon>Thermodesulfobacteriota</taxon>
        <taxon>Desulfobulbia</taxon>
        <taxon>Desulfobulbales</taxon>
        <taxon>Desulfocapsaceae</taxon>
        <taxon>Desulfocapsa</taxon>
    </lineage>
</organism>
<keyword evidence="1" id="KW-0472">Membrane</keyword>
<dbReference type="SUPFAM" id="SSF53448">
    <property type="entry name" value="Nucleotide-diphospho-sugar transferases"/>
    <property type="match status" value="1"/>
</dbReference>
<keyword evidence="4" id="KW-1185">Reference proteome</keyword>
<feature type="transmembrane region" description="Helical" evidence="1">
    <location>
        <begin position="268"/>
        <end position="291"/>
    </location>
</feature>
<dbReference type="PANTHER" id="PTHR48090">
    <property type="entry name" value="UNDECAPRENYL-PHOSPHATE 4-DEOXY-4-FORMAMIDO-L-ARABINOSE TRANSFERASE-RELATED"/>
    <property type="match status" value="1"/>
</dbReference>
<dbReference type="Proteomes" id="UP000011721">
    <property type="component" value="Chromosome"/>
</dbReference>
<keyword evidence="1" id="KW-0812">Transmembrane</keyword>
<evidence type="ECO:0000256" key="1">
    <source>
        <dbReference type="SAM" id="Phobius"/>
    </source>
</evidence>
<dbReference type="Pfam" id="PF00535">
    <property type="entry name" value="Glycos_transf_2"/>
    <property type="match status" value="1"/>
</dbReference>
<dbReference type="HOGENOM" id="CLU_033536_7_1_7"/>
<dbReference type="eggNOG" id="COG1215">
    <property type="taxonomic scope" value="Bacteria"/>
</dbReference>
<accession>M1NFU8</accession>
<dbReference type="PANTHER" id="PTHR48090:SF7">
    <property type="entry name" value="RFBJ PROTEIN"/>
    <property type="match status" value="1"/>
</dbReference>
<sequence>MSTPPHAVTVIIPAYNEELSICDTVQELFQILEDTDFQFEILVVDDGSTDNTLHLAKSTPARVIKHDRNRGYGASLKSGILASIYNTIAIIDADRTYPCEALPEMVRILHRQRVSLVIGTRNSDKVHIPLLRRPAKWVISHLAQYIAGQPIADVNSGLRVFKKESVMPFFKILSDQFSFTTTQTLAMLCNNYRITNFTIDYLPRKGKSKIVPWDFINFIALILRLSMLFNPLKVFIPLAFTFFFFSGVKTFFDIFFAIRRVGWQEYSIFIHTTLSTSSLLLFLTGIQILLIGMMSDGLSRKIEQQVWGETADHVEEEPPDETTP</sequence>
<feature type="transmembrane region" description="Helical" evidence="1">
    <location>
        <begin position="235"/>
        <end position="256"/>
    </location>
</feature>
<keyword evidence="3" id="KW-0808">Transferase</keyword>
<dbReference type="InterPro" id="IPR050256">
    <property type="entry name" value="Glycosyltransferase_2"/>
</dbReference>
<dbReference type="KEGG" id="dsf:UWK_01964"/>
<dbReference type="InterPro" id="IPR029044">
    <property type="entry name" value="Nucleotide-diphossugar_trans"/>
</dbReference>
<gene>
    <name evidence="3" type="ordered locus">UWK_01964</name>
</gene>
<keyword evidence="1" id="KW-1133">Transmembrane helix</keyword>
<dbReference type="RefSeq" id="WP_015404205.1">
    <property type="nucleotide sequence ID" value="NC_020304.1"/>
</dbReference>
<dbReference type="STRING" id="1167006.UWK_01964"/>
<feature type="domain" description="Glycosyltransferase 2-like" evidence="2">
    <location>
        <begin position="9"/>
        <end position="164"/>
    </location>
</feature>
<protein>
    <submittedName>
        <fullName evidence="3">Glycosyl transferase</fullName>
    </submittedName>
</protein>
<evidence type="ECO:0000313" key="3">
    <source>
        <dbReference type="EMBL" id="AGF78514.1"/>
    </source>
</evidence>
<dbReference type="AlphaFoldDB" id="M1NFU8"/>
<dbReference type="Gene3D" id="3.90.550.10">
    <property type="entry name" value="Spore Coat Polysaccharide Biosynthesis Protein SpsA, Chain A"/>
    <property type="match status" value="1"/>
</dbReference>
<name>M1NFU8_DESSD</name>
<reference evidence="4" key="1">
    <citation type="journal article" date="2013" name="Stand. Genomic Sci.">
        <title>Complete genome sequence of Desulfocapsa sulfexigens, a marine deltaproteobacterium specialized in disproportionating inorganic sulfur compounds.</title>
        <authorList>
            <person name="Finster K.W."/>
            <person name="Kjeldsen K.U."/>
            <person name="Kube M."/>
            <person name="Reinhardt R."/>
            <person name="Mussmann M."/>
            <person name="Amann R."/>
            <person name="Schreiber L."/>
        </authorList>
    </citation>
    <scope>NUCLEOTIDE SEQUENCE [LARGE SCALE GENOMIC DNA]</scope>
    <source>
        <strain evidence="4">DSM 10523 / SB164P1</strain>
    </source>
</reference>
<dbReference type="OrthoDB" id="5291101at2"/>
<proteinExistence type="predicted"/>
<dbReference type="CDD" id="cd04179">
    <property type="entry name" value="DPM_DPG-synthase_like"/>
    <property type="match status" value="1"/>
</dbReference>
<dbReference type="GO" id="GO:0016740">
    <property type="term" value="F:transferase activity"/>
    <property type="evidence" value="ECO:0007669"/>
    <property type="project" value="UniProtKB-KW"/>
</dbReference>
<evidence type="ECO:0000259" key="2">
    <source>
        <dbReference type="Pfam" id="PF00535"/>
    </source>
</evidence>